<sequence>MQFGNLVNRDPKSVPKITDVQHDIVKRLIANYLVWSDPGESALGLANLGSIYRSPVTTVIPVLRADNLFLVECLYRKHRSKIVKRGSLSATKSKPPSHVDAGGESEAIRDTTITKNTIKFTGAALLSSVTHHEKPYRFLRTRRRKELLVLLLPNPSSGQGVVHPVHDLPPPDLSSSRKALPECSVTYDPAVISMVDASLSSPEVPLASSEATSVFTRLHSDSFVTPAKPLPSGSASKAYFRRSELAQCLFRHKVLSSFSPPGSILTSAPMISTSALTITPSFTEPIPDSAILINLDSLIPDMGTTEFDSTGPTPDFIDPTPDSSLTGLLPPPRTTEQRYEEIHWVLREGISSSNRYLLNSEEFSTMNVSLQSTAIELGLNRACLEMKNKYLAELEGKEVLYSYPNVEEVILQCFSDLTSYDYLFFKMLDTDNMDMGLLKGKRFDRHRLATDAE</sequence>
<evidence type="ECO:0000313" key="3">
    <source>
        <dbReference type="Proteomes" id="UP001157418"/>
    </source>
</evidence>
<evidence type="ECO:0000256" key="1">
    <source>
        <dbReference type="SAM" id="MobiDB-lite"/>
    </source>
</evidence>
<proteinExistence type="predicted"/>
<reference evidence="2 3" key="1">
    <citation type="submission" date="2022-01" db="EMBL/GenBank/DDBJ databases">
        <authorList>
            <person name="Xiong W."/>
            <person name="Schranz E."/>
        </authorList>
    </citation>
    <scope>NUCLEOTIDE SEQUENCE [LARGE SCALE GENOMIC DNA]</scope>
</reference>
<accession>A0AAU9N8I8</accession>
<protein>
    <recommendedName>
        <fullName evidence="4">LisH domain-containing protein</fullName>
    </recommendedName>
</protein>
<dbReference type="Proteomes" id="UP001157418">
    <property type="component" value="Unassembled WGS sequence"/>
</dbReference>
<evidence type="ECO:0008006" key="4">
    <source>
        <dbReference type="Google" id="ProtNLM"/>
    </source>
</evidence>
<keyword evidence="3" id="KW-1185">Reference proteome</keyword>
<organism evidence="2 3">
    <name type="scientific">Lactuca virosa</name>
    <dbReference type="NCBI Taxonomy" id="75947"/>
    <lineage>
        <taxon>Eukaryota</taxon>
        <taxon>Viridiplantae</taxon>
        <taxon>Streptophyta</taxon>
        <taxon>Embryophyta</taxon>
        <taxon>Tracheophyta</taxon>
        <taxon>Spermatophyta</taxon>
        <taxon>Magnoliopsida</taxon>
        <taxon>eudicotyledons</taxon>
        <taxon>Gunneridae</taxon>
        <taxon>Pentapetalae</taxon>
        <taxon>asterids</taxon>
        <taxon>campanulids</taxon>
        <taxon>Asterales</taxon>
        <taxon>Asteraceae</taxon>
        <taxon>Cichorioideae</taxon>
        <taxon>Cichorieae</taxon>
        <taxon>Lactucinae</taxon>
        <taxon>Lactuca</taxon>
    </lineage>
</organism>
<comment type="caution">
    <text evidence="2">The sequence shown here is derived from an EMBL/GenBank/DDBJ whole genome shotgun (WGS) entry which is preliminary data.</text>
</comment>
<evidence type="ECO:0000313" key="2">
    <source>
        <dbReference type="EMBL" id="CAH1433443.1"/>
    </source>
</evidence>
<name>A0AAU9N8I8_9ASTR</name>
<feature type="region of interest" description="Disordered" evidence="1">
    <location>
        <begin position="86"/>
        <end position="105"/>
    </location>
</feature>
<dbReference type="AlphaFoldDB" id="A0AAU9N8I8"/>
<dbReference type="EMBL" id="CAKMRJ010003334">
    <property type="protein sequence ID" value="CAH1433443.1"/>
    <property type="molecule type" value="Genomic_DNA"/>
</dbReference>
<gene>
    <name evidence="2" type="ORF">LVIROSA_LOCUS20032</name>
</gene>